<sequence length="79" mass="8589">MVLCDTRAWLVEPTWRALCRGAPHLHSFLLISRPIHGLLLDIGGAGWPPRAMPLRRDGVACSRKKALIAVLRSGVIGAP</sequence>
<reference evidence="1" key="1">
    <citation type="journal article" date="2022" name="bioRxiv">
        <title>Sequencing and chromosome-scale assembly of the giantPleurodeles waltlgenome.</title>
        <authorList>
            <person name="Brown T."/>
            <person name="Elewa A."/>
            <person name="Iarovenko S."/>
            <person name="Subramanian E."/>
            <person name="Araus A.J."/>
            <person name="Petzold A."/>
            <person name="Susuki M."/>
            <person name="Suzuki K.-i.T."/>
            <person name="Hayashi T."/>
            <person name="Toyoda A."/>
            <person name="Oliveira C."/>
            <person name="Osipova E."/>
            <person name="Leigh N.D."/>
            <person name="Simon A."/>
            <person name="Yun M.H."/>
        </authorList>
    </citation>
    <scope>NUCLEOTIDE SEQUENCE</scope>
    <source>
        <strain evidence="1">20211129_DDA</strain>
        <tissue evidence="1">Liver</tissue>
    </source>
</reference>
<gene>
    <name evidence="1" type="ORF">NDU88_005168</name>
</gene>
<keyword evidence="2" id="KW-1185">Reference proteome</keyword>
<protein>
    <submittedName>
        <fullName evidence="1">Uncharacterized protein</fullName>
    </submittedName>
</protein>
<evidence type="ECO:0000313" key="2">
    <source>
        <dbReference type="Proteomes" id="UP001066276"/>
    </source>
</evidence>
<dbReference type="Proteomes" id="UP001066276">
    <property type="component" value="Chromosome 10"/>
</dbReference>
<dbReference type="AlphaFoldDB" id="A0AAV7MAF8"/>
<name>A0AAV7MAF8_PLEWA</name>
<proteinExistence type="predicted"/>
<accession>A0AAV7MAF8</accession>
<evidence type="ECO:0000313" key="1">
    <source>
        <dbReference type="EMBL" id="KAJ1100079.1"/>
    </source>
</evidence>
<comment type="caution">
    <text evidence="1">The sequence shown here is derived from an EMBL/GenBank/DDBJ whole genome shotgun (WGS) entry which is preliminary data.</text>
</comment>
<dbReference type="EMBL" id="JANPWB010000014">
    <property type="protein sequence ID" value="KAJ1100079.1"/>
    <property type="molecule type" value="Genomic_DNA"/>
</dbReference>
<organism evidence="1 2">
    <name type="scientific">Pleurodeles waltl</name>
    <name type="common">Iberian ribbed newt</name>
    <dbReference type="NCBI Taxonomy" id="8319"/>
    <lineage>
        <taxon>Eukaryota</taxon>
        <taxon>Metazoa</taxon>
        <taxon>Chordata</taxon>
        <taxon>Craniata</taxon>
        <taxon>Vertebrata</taxon>
        <taxon>Euteleostomi</taxon>
        <taxon>Amphibia</taxon>
        <taxon>Batrachia</taxon>
        <taxon>Caudata</taxon>
        <taxon>Salamandroidea</taxon>
        <taxon>Salamandridae</taxon>
        <taxon>Pleurodelinae</taxon>
        <taxon>Pleurodeles</taxon>
    </lineage>
</organism>